<feature type="region of interest" description="Disordered" evidence="1">
    <location>
        <begin position="1"/>
        <end position="23"/>
    </location>
</feature>
<evidence type="ECO:0000256" key="1">
    <source>
        <dbReference type="SAM" id="MobiDB-lite"/>
    </source>
</evidence>
<reference evidence="2 3" key="1">
    <citation type="submission" date="2019-07" db="EMBL/GenBank/DDBJ databases">
        <title>WGS assembly of Gossypium mustelinum.</title>
        <authorList>
            <person name="Chen Z.J."/>
            <person name="Sreedasyam A."/>
            <person name="Ando A."/>
            <person name="Song Q."/>
            <person name="De L."/>
            <person name="Hulse-Kemp A."/>
            <person name="Ding M."/>
            <person name="Ye W."/>
            <person name="Kirkbride R."/>
            <person name="Jenkins J."/>
            <person name="Plott C."/>
            <person name="Lovell J."/>
            <person name="Lin Y.-M."/>
            <person name="Vaughn R."/>
            <person name="Liu B."/>
            <person name="Li W."/>
            <person name="Simpson S."/>
            <person name="Scheffler B."/>
            <person name="Saski C."/>
            <person name="Grover C."/>
            <person name="Hu G."/>
            <person name="Conover J."/>
            <person name="Carlson J."/>
            <person name="Shu S."/>
            <person name="Boston L."/>
            <person name="Williams M."/>
            <person name="Peterson D."/>
            <person name="Mcgee K."/>
            <person name="Jones D."/>
            <person name="Wendel J."/>
            <person name="Stelly D."/>
            <person name="Grimwood J."/>
            <person name="Schmutz J."/>
        </authorList>
    </citation>
    <scope>NUCLEOTIDE SEQUENCE [LARGE SCALE GENOMIC DNA]</scope>
    <source>
        <strain evidence="2">1408120.09</strain>
    </source>
</reference>
<name>A0A5D2UMN4_GOSMU</name>
<keyword evidence="3" id="KW-1185">Reference proteome</keyword>
<accession>A0A5D2UMN4</accession>
<gene>
    <name evidence="2" type="ORF">E1A91_D06G241600v1</name>
</gene>
<dbReference type="AlphaFoldDB" id="A0A5D2UMN4"/>
<evidence type="ECO:0000313" key="2">
    <source>
        <dbReference type="EMBL" id="TYI78829.1"/>
    </source>
</evidence>
<protein>
    <submittedName>
        <fullName evidence="2">Uncharacterized protein</fullName>
    </submittedName>
</protein>
<organism evidence="2 3">
    <name type="scientific">Gossypium mustelinum</name>
    <name type="common">Cotton</name>
    <name type="synonym">Gossypium caicoense</name>
    <dbReference type="NCBI Taxonomy" id="34275"/>
    <lineage>
        <taxon>Eukaryota</taxon>
        <taxon>Viridiplantae</taxon>
        <taxon>Streptophyta</taxon>
        <taxon>Embryophyta</taxon>
        <taxon>Tracheophyta</taxon>
        <taxon>Spermatophyta</taxon>
        <taxon>Magnoliopsida</taxon>
        <taxon>eudicotyledons</taxon>
        <taxon>Gunneridae</taxon>
        <taxon>Pentapetalae</taxon>
        <taxon>rosids</taxon>
        <taxon>malvids</taxon>
        <taxon>Malvales</taxon>
        <taxon>Malvaceae</taxon>
        <taxon>Malvoideae</taxon>
        <taxon>Gossypium</taxon>
    </lineage>
</organism>
<sequence length="54" mass="5836">MQPQQPVPSPLLTPRTSKNADGAPLLVPLARGRVQKLLNVGGYRDVGAATWGRW</sequence>
<feature type="compositionally biased region" description="Pro residues" evidence="1">
    <location>
        <begin position="1"/>
        <end position="11"/>
    </location>
</feature>
<proteinExistence type="predicted"/>
<evidence type="ECO:0000313" key="3">
    <source>
        <dbReference type="Proteomes" id="UP000323597"/>
    </source>
</evidence>
<dbReference type="Proteomes" id="UP000323597">
    <property type="component" value="Chromosome D06"/>
</dbReference>
<dbReference type="EMBL" id="CM017654">
    <property type="protein sequence ID" value="TYI78829.1"/>
    <property type="molecule type" value="Genomic_DNA"/>
</dbReference>